<dbReference type="GO" id="GO:0005524">
    <property type="term" value="F:ATP binding"/>
    <property type="evidence" value="ECO:0007669"/>
    <property type="project" value="UniProtKB-KW"/>
</dbReference>
<dbReference type="SUPFAM" id="SSF56059">
    <property type="entry name" value="Glutathione synthetase ATP-binding domain-like"/>
    <property type="match status" value="1"/>
</dbReference>
<reference evidence="7" key="1">
    <citation type="submission" date="2020-05" db="UniProtKB">
        <authorList>
            <consortium name="EnsemblMetazoa"/>
        </authorList>
    </citation>
    <scope>IDENTIFICATION</scope>
    <source>
        <strain evidence="7">TTRI</strain>
    </source>
</reference>
<accession>A0A1A9VF49</accession>
<feature type="region of interest" description="Disordered" evidence="6">
    <location>
        <begin position="205"/>
        <end position="231"/>
    </location>
</feature>
<dbReference type="GO" id="GO:0003341">
    <property type="term" value="P:cilium movement"/>
    <property type="evidence" value="ECO:0007669"/>
    <property type="project" value="TreeGrafter"/>
</dbReference>
<dbReference type="GO" id="GO:0070736">
    <property type="term" value="F:protein-glycine ligase activity, initiating"/>
    <property type="evidence" value="ECO:0007669"/>
    <property type="project" value="TreeGrafter"/>
</dbReference>
<dbReference type="EnsemblMetazoa" id="GAUT035276-RA">
    <property type="protein sequence ID" value="GAUT035276-PA"/>
    <property type="gene ID" value="GAUT035276"/>
</dbReference>
<keyword evidence="8" id="KW-1185">Reference proteome</keyword>
<evidence type="ECO:0000256" key="3">
    <source>
        <dbReference type="ARBA" id="ARBA00022598"/>
    </source>
</evidence>
<evidence type="ECO:0000256" key="2">
    <source>
        <dbReference type="ARBA" id="ARBA00022490"/>
    </source>
</evidence>
<evidence type="ECO:0000313" key="7">
    <source>
        <dbReference type="EnsemblMetazoa" id="GAUT035276-PA"/>
    </source>
</evidence>
<comment type="subcellular location">
    <subcellularLocation>
        <location evidence="1">Cytoplasm</location>
    </subcellularLocation>
</comment>
<feature type="compositionally biased region" description="Basic and acidic residues" evidence="6">
    <location>
        <begin position="213"/>
        <end position="229"/>
    </location>
</feature>
<evidence type="ECO:0000256" key="1">
    <source>
        <dbReference type="ARBA" id="ARBA00004496"/>
    </source>
</evidence>
<dbReference type="InterPro" id="IPR004344">
    <property type="entry name" value="TTL/TTLL_fam"/>
</dbReference>
<dbReference type="GO" id="GO:0060271">
    <property type="term" value="P:cilium assembly"/>
    <property type="evidence" value="ECO:0007669"/>
    <property type="project" value="TreeGrafter"/>
</dbReference>
<dbReference type="PROSITE" id="PS51221">
    <property type="entry name" value="TTL"/>
    <property type="match status" value="1"/>
</dbReference>
<feature type="region of interest" description="Disordered" evidence="6">
    <location>
        <begin position="124"/>
        <end position="176"/>
    </location>
</feature>
<keyword evidence="4" id="KW-0547">Nucleotide-binding</keyword>
<dbReference type="Proteomes" id="UP000078200">
    <property type="component" value="Unassembled WGS sequence"/>
</dbReference>
<dbReference type="GO" id="GO:0005930">
    <property type="term" value="C:axoneme"/>
    <property type="evidence" value="ECO:0007669"/>
    <property type="project" value="TreeGrafter"/>
</dbReference>
<evidence type="ECO:0000313" key="8">
    <source>
        <dbReference type="Proteomes" id="UP000078200"/>
    </source>
</evidence>
<evidence type="ECO:0000256" key="5">
    <source>
        <dbReference type="ARBA" id="ARBA00022840"/>
    </source>
</evidence>
<dbReference type="VEuPathDB" id="VectorBase:GAUT035276"/>
<dbReference type="InterPro" id="IPR051437">
    <property type="entry name" value="TTLL_monoglycylase"/>
</dbReference>
<sequence>MPLSLPQHQGVGKSPHNTYINIMEKSAKSVTNNKSGQYPLIKIRSLIKNLDLELLKLYNQTPSDDGNKYILPRKTGGENIAPPEMPTKGLCQSLSKTCSLGTIGTSNEDVKRSPSQNRVVCSIANHKNSSSDKSPINCSQSRSNEGASHSNPNVNKSLSQNKNLSPTSTDENPLISGSQIRSENLNLLPGRNQNLEREVTQIQIKSQIRTRSSNKEDSSQNRANDRSPIEKPNIAQYLESKQQRPCTNNLSVVSIPSQYRKAIISESEAVAKVSPQILNEGAKPVLSAIIKQKSNFTKSSGLGNVSSTLKLGDPLRRSSIWSRVHLVKVSKQDLIKEGEGHVITTPNNMMSQIADANSVQTKTLSSVYRARVIDAFRNRRIFTIFGNYGTIRRALLKRGWLEKLAPNRYPRLQMLSEEALLMHARRGNEYETVAISKIINHFPAFFIWQPKGHRDLYVDVRPYRNRIRRSHGMDFSTKVGLIGCSEQLQWHRQDGVSNMLYPRFFRLSGNHEEQAAFVEEFRMSQCRALLRFVCRNVDNEEIIDYENGTISPVIIPFAAERVRRQLEEIENKVSLDIEPVFVPEYDWAEFLQSSGRLLNRRGKLKCTYRELNEYAKKIKPIITRLDEKRADYKFDGCRNMWILKPGYQCRGLNIVIRNNMEEILNWANNHMSRRYIVQKYIEQPLLIYRTKFDIRQYMLLYIRESTVQIWVYKDCYLRFSSQEYTIDDLREVIHLTNNSVQKKYKNKNTRDPRLPRSNMWSLEQFKAYIDQKSLPDNTWENQVYSGFKQNLIAVVLASLDETNLCENCFELYGCDFMLDEQYNPILIEINSTPDLSPSTEVTAHICPMVMIDVVKVVIDLPRNNRASTGLFEKIYEINYKFRQDPSQREALDIKGKSMELCKRTPANMRQRFYRKNVKKFENNEIPKGKSQMRMKVHQKVSPAFSARISSARRGHGPKVLQAATREALAIRYTMPK</sequence>
<dbReference type="Pfam" id="PF03133">
    <property type="entry name" value="TTL"/>
    <property type="match status" value="1"/>
</dbReference>
<organism evidence="7 8">
    <name type="scientific">Glossina austeni</name>
    <name type="common">Savannah tsetse fly</name>
    <dbReference type="NCBI Taxonomy" id="7395"/>
    <lineage>
        <taxon>Eukaryota</taxon>
        <taxon>Metazoa</taxon>
        <taxon>Ecdysozoa</taxon>
        <taxon>Arthropoda</taxon>
        <taxon>Hexapoda</taxon>
        <taxon>Insecta</taxon>
        <taxon>Pterygota</taxon>
        <taxon>Neoptera</taxon>
        <taxon>Endopterygota</taxon>
        <taxon>Diptera</taxon>
        <taxon>Brachycera</taxon>
        <taxon>Muscomorpha</taxon>
        <taxon>Hippoboscoidea</taxon>
        <taxon>Glossinidae</taxon>
        <taxon>Glossina</taxon>
    </lineage>
</organism>
<dbReference type="AlphaFoldDB" id="A0A1A9VF49"/>
<evidence type="ECO:0000256" key="4">
    <source>
        <dbReference type="ARBA" id="ARBA00022741"/>
    </source>
</evidence>
<keyword evidence="3" id="KW-0436">Ligase</keyword>
<proteinExistence type="predicted"/>
<dbReference type="PANTHER" id="PTHR45870:SF2">
    <property type="entry name" value="TUBULIN MONOGLYCYLASE TTLL3"/>
    <property type="match status" value="1"/>
</dbReference>
<dbReference type="PANTHER" id="PTHR45870">
    <property type="entry name" value="TUBULIN MONOGLYCYLASE TTLL3"/>
    <property type="match status" value="1"/>
</dbReference>
<dbReference type="Gene3D" id="3.30.470.20">
    <property type="entry name" value="ATP-grasp fold, B domain"/>
    <property type="match status" value="1"/>
</dbReference>
<evidence type="ECO:0008006" key="9">
    <source>
        <dbReference type="Google" id="ProtNLM"/>
    </source>
</evidence>
<keyword evidence="5" id="KW-0067">ATP-binding</keyword>
<dbReference type="STRING" id="7395.A0A1A9VF49"/>
<keyword evidence="2" id="KW-0963">Cytoplasm</keyword>
<dbReference type="GO" id="GO:0015630">
    <property type="term" value="C:microtubule cytoskeleton"/>
    <property type="evidence" value="ECO:0007669"/>
    <property type="project" value="TreeGrafter"/>
</dbReference>
<name>A0A1A9VF49_GLOAU</name>
<evidence type="ECO:0000256" key="6">
    <source>
        <dbReference type="SAM" id="MobiDB-lite"/>
    </source>
</evidence>
<protein>
    <recommendedName>
        <fullName evidence="9">Tubulin glycylase 3B</fullName>
    </recommendedName>
</protein>